<dbReference type="PROSITE" id="PS50262">
    <property type="entry name" value="G_PROTEIN_RECEP_F1_2"/>
    <property type="match status" value="1"/>
</dbReference>
<gene>
    <name evidence="8" type="ORF">AKAME5_000013000</name>
</gene>
<name>A0AAD3QUX2_LATJO</name>
<evidence type="ECO:0000256" key="2">
    <source>
        <dbReference type="ARBA" id="ARBA00022692"/>
    </source>
</evidence>
<comment type="caution">
    <text evidence="8">The sequence shown here is derived from an EMBL/GenBank/DDBJ whole genome shotgun (WGS) entry which is preliminary data.</text>
</comment>
<keyword evidence="5" id="KW-0297">G-protein coupled receptor</keyword>
<protein>
    <submittedName>
        <fullName evidence="8">Olfactory receptor 14I1-like protein</fullName>
    </submittedName>
</protein>
<feature type="transmembrane region" description="Helical" evidence="6">
    <location>
        <begin position="47"/>
        <end position="71"/>
    </location>
</feature>
<sequence length="384" mass="43112">MMTTTETHNLAEQCDWFSEGNRTEPRVTGRLDAASCLFLSIVPNEQAIPALICVSVLLTLFSLLVNGLILFGLEWSEDLSWEPRCAFLKNLILSDLMQTVTFGPAVIRSLVQRRTMEFSAWCYIQYFAGTTSIFVSLVTITCMALERYLYVCHAIHYLAVLTQVRLRLSLSFIWVYSISIGIVNMVLLHTGAGQKNDQVTRGLLCEPDMVEQHMGYPRAAAVFRKLTGSCTLLLCLLVHAFSYLRMYRDACNAVVPFNADNVTARKTVLFYCGMLFLQLLPLLLKVTSDALWEVEGTVAMMARSSQFQGVTKTAPSVTAVVLHVSLLVMLIVPPCINPLVYGLRNADTRRALRRSLRWLWDTGVRGVEGMRVRDVMHRNPARGA</sequence>
<dbReference type="PROSITE" id="PS00237">
    <property type="entry name" value="G_PROTEIN_RECEP_F1_1"/>
    <property type="match status" value="1"/>
</dbReference>
<evidence type="ECO:0000256" key="6">
    <source>
        <dbReference type="SAM" id="Phobius"/>
    </source>
</evidence>
<dbReference type="GO" id="GO:0005549">
    <property type="term" value="F:odorant binding"/>
    <property type="evidence" value="ECO:0007669"/>
    <property type="project" value="TreeGrafter"/>
</dbReference>
<feature type="transmembrane region" description="Helical" evidence="6">
    <location>
        <begin position="268"/>
        <end position="284"/>
    </location>
</feature>
<comment type="similarity">
    <text evidence="5">Belongs to the G-protein coupled receptor 1 family.</text>
</comment>
<dbReference type="EMBL" id="BRZM01000001">
    <property type="protein sequence ID" value="GLD45647.1"/>
    <property type="molecule type" value="Genomic_DNA"/>
</dbReference>
<dbReference type="GO" id="GO:0016020">
    <property type="term" value="C:membrane"/>
    <property type="evidence" value="ECO:0007669"/>
    <property type="project" value="UniProtKB-SubCell"/>
</dbReference>
<keyword evidence="5 8" id="KW-0675">Receptor</keyword>
<dbReference type="SUPFAM" id="SSF81321">
    <property type="entry name" value="Family A G protein-coupled receptor-like"/>
    <property type="match status" value="1"/>
</dbReference>
<accession>A0AAD3QUX2</accession>
<dbReference type="Pfam" id="PF00001">
    <property type="entry name" value="7tm_1"/>
    <property type="match status" value="1"/>
</dbReference>
<dbReference type="PANTHER" id="PTHR26451:SF905">
    <property type="entry name" value="OLFACTORY RECEPTOR 2G3-LIKE"/>
    <property type="match status" value="1"/>
</dbReference>
<comment type="subcellular location">
    <subcellularLocation>
        <location evidence="1">Membrane</location>
    </subcellularLocation>
</comment>
<feature type="transmembrane region" description="Helical" evidence="6">
    <location>
        <begin position="320"/>
        <end position="343"/>
    </location>
</feature>
<keyword evidence="5" id="KW-0807">Transducer</keyword>
<dbReference type="Proteomes" id="UP001279410">
    <property type="component" value="Unassembled WGS sequence"/>
</dbReference>
<dbReference type="Gene3D" id="1.20.1070.10">
    <property type="entry name" value="Rhodopsin 7-helix transmembrane proteins"/>
    <property type="match status" value="1"/>
</dbReference>
<proteinExistence type="inferred from homology"/>
<evidence type="ECO:0000256" key="4">
    <source>
        <dbReference type="ARBA" id="ARBA00023136"/>
    </source>
</evidence>
<dbReference type="InterPro" id="IPR000276">
    <property type="entry name" value="GPCR_Rhodpsn"/>
</dbReference>
<keyword evidence="2 5" id="KW-0812">Transmembrane</keyword>
<evidence type="ECO:0000313" key="9">
    <source>
        <dbReference type="Proteomes" id="UP001279410"/>
    </source>
</evidence>
<feature type="domain" description="G-protein coupled receptors family 1 profile" evidence="7">
    <location>
        <begin position="65"/>
        <end position="341"/>
    </location>
</feature>
<reference evidence="8" key="1">
    <citation type="submission" date="2022-08" db="EMBL/GenBank/DDBJ databases">
        <title>Genome sequencing of akame (Lates japonicus).</title>
        <authorList>
            <person name="Hashiguchi Y."/>
            <person name="Takahashi H."/>
        </authorList>
    </citation>
    <scope>NUCLEOTIDE SEQUENCE</scope>
    <source>
        <strain evidence="8">Kochi</strain>
    </source>
</reference>
<dbReference type="CDD" id="cd00637">
    <property type="entry name" value="7tm_classA_rhodopsin-like"/>
    <property type="match status" value="1"/>
</dbReference>
<dbReference type="PRINTS" id="PR00237">
    <property type="entry name" value="GPCRRHODOPSN"/>
</dbReference>
<evidence type="ECO:0000313" key="8">
    <source>
        <dbReference type="EMBL" id="GLD45647.1"/>
    </source>
</evidence>
<keyword evidence="3 6" id="KW-1133">Transmembrane helix</keyword>
<feature type="transmembrane region" description="Helical" evidence="6">
    <location>
        <begin position="226"/>
        <end position="247"/>
    </location>
</feature>
<dbReference type="GO" id="GO:0004930">
    <property type="term" value="F:G protein-coupled receptor activity"/>
    <property type="evidence" value="ECO:0007669"/>
    <property type="project" value="UniProtKB-KW"/>
</dbReference>
<feature type="transmembrane region" description="Helical" evidence="6">
    <location>
        <begin position="166"/>
        <end position="187"/>
    </location>
</feature>
<dbReference type="PANTHER" id="PTHR26451">
    <property type="entry name" value="G_PROTEIN_RECEP_F1_2 DOMAIN-CONTAINING PROTEIN"/>
    <property type="match status" value="1"/>
</dbReference>
<keyword evidence="9" id="KW-1185">Reference proteome</keyword>
<feature type="transmembrane region" description="Helical" evidence="6">
    <location>
        <begin position="123"/>
        <end position="145"/>
    </location>
</feature>
<dbReference type="InterPro" id="IPR052921">
    <property type="entry name" value="GPCR1_Superfamily_Member"/>
</dbReference>
<dbReference type="AlphaFoldDB" id="A0AAD3QUX2"/>
<dbReference type="GO" id="GO:0004984">
    <property type="term" value="F:olfactory receptor activity"/>
    <property type="evidence" value="ECO:0007669"/>
    <property type="project" value="TreeGrafter"/>
</dbReference>
<dbReference type="InterPro" id="IPR017452">
    <property type="entry name" value="GPCR_Rhodpsn_7TM"/>
</dbReference>
<evidence type="ECO:0000259" key="7">
    <source>
        <dbReference type="PROSITE" id="PS50262"/>
    </source>
</evidence>
<evidence type="ECO:0000256" key="5">
    <source>
        <dbReference type="RuleBase" id="RU000688"/>
    </source>
</evidence>
<evidence type="ECO:0000256" key="1">
    <source>
        <dbReference type="ARBA" id="ARBA00004370"/>
    </source>
</evidence>
<organism evidence="8 9">
    <name type="scientific">Lates japonicus</name>
    <name type="common">Japanese lates</name>
    <dbReference type="NCBI Taxonomy" id="270547"/>
    <lineage>
        <taxon>Eukaryota</taxon>
        <taxon>Metazoa</taxon>
        <taxon>Chordata</taxon>
        <taxon>Craniata</taxon>
        <taxon>Vertebrata</taxon>
        <taxon>Euteleostomi</taxon>
        <taxon>Actinopterygii</taxon>
        <taxon>Neopterygii</taxon>
        <taxon>Teleostei</taxon>
        <taxon>Neoteleostei</taxon>
        <taxon>Acanthomorphata</taxon>
        <taxon>Carangaria</taxon>
        <taxon>Carangaria incertae sedis</taxon>
        <taxon>Centropomidae</taxon>
        <taxon>Lates</taxon>
    </lineage>
</organism>
<keyword evidence="4 6" id="KW-0472">Membrane</keyword>
<evidence type="ECO:0000256" key="3">
    <source>
        <dbReference type="ARBA" id="ARBA00022989"/>
    </source>
</evidence>